<dbReference type="AlphaFoldDB" id="A0A844QDU9"/>
<evidence type="ECO:0000256" key="1">
    <source>
        <dbReference type="SAM" id="Phobius"/>
    </source>
</evidence>
<dbReference type="RefSeq" id="WP_156712393.1">
    <property type="nucleotide sequence ID" value="NZ_WPHG01000002.1"/>
</dbReference>
<dbReference type="EMBL" id="WPHG01000002">
    <property type="protein sequence ID" value="MVA97435.1"/>
    <property type="molecule type" value="Genomic_DNA"/>
</dbReference>
<keyword evidence="1" id="KW-0812">Transmembrane</keyword>
<name>A0A844QDU9_9HYPH</name>
<dbReference type="Pfam" id="PF05751">
    <property type="entry name" value="FixH"/>
    <property type="match status" value="1"/>
</dbReference>
<accession>A0A844QDU9</accession>
<sequence length="165" mass="18030">MKISKRAKGEFTGRHMFFIMLAFFGTIITVNLTMATFANRSWTGLVVKNSYVASQQFNDKAALARAQDALGWRGELTISDGTVGYRLTDRSGDPVSVEAVRMIFRRPVSEQGDRALALARAGTGVFAAAIEIADGGWIVEILSDVGQADPYRQVERVRVAGGEIR</sequence>
<dbReference type="InterPro" id="IPR018037">
    <property type="entry name" value="FixH_proteobacterial"/>
</dbReference>
<keyword evidence="1" id="KW-0472">Membrane</keyword>
<keyword evidence="3" id="KW-1185">Reference proteome</keyword>
<protein>
    <submittedName>
        <fullName evidence="2">Cytochrome oxidase</fullName>
    </submittedName>
</protein>
<evidence type="ECO:0000313" key="3">
    <source>
        <dbReference type="Proteomes" id="UP000463224"/>
    </source>
</evidence>
<feature type="transmembrane region" description="Helical" evidence="1">
    <location>
        <begin position="16"/>
        <end position="38"/>
    </location>
</feature>
<reference evidence="2 3" key="1">
    <citation type="submission" date="2019-12" db="EMBL/GenBank/DDBJ databases">
        <title>Nitratireductor arenosus sp. nov., Isolated from sea sand, Jeju island, South Korea.</title>
        <authorList>
            <person name="Kim W."/>
        </authorList>
    </citation>
    <scope>NUCLEOTIDE SEQUENCE [LARGE SCALE GENOMIC DNA]</scope>
    <source>
        <strain evidence="2 3">CAU 1489</strain>
    </source>
</reference>
<gene>
    <name evidence="2" type="ORF">GN330_09255</name>
</gene>
<dbReference type="Proteomes" id="UP000463224">
    <property type="component" value="Unassembled WGS sequence"/>
</dbReference>
<evidence type="ECO:0000313" key="2">
    <source>
        <dbReference type="EMBL" id="MVA97435.1"/>
    </source>
</evidence>
<comment type="caution">
    <text evidence="2">The sequence shown here is derived from an EMBL/GenBank/DDBJ whole genome shotgun (WGS) entry which is preliminary data.</text>
</comment>
<keyword evidence="1" id="KW-1133">Transmembrane helix</keyword>
<dbReference type="PIRSF" id="PIRSF011386">
    <property type="entry name" value="FixH"/>
    <property type="match status" value="1"/>
</dbReference>
<organism evidence="2 3">
    <name type="scientific">Nitratireductor arenosus</name>
    <dbReference type="NCBI Taxonomy" id="2682096"/>
    <lineage>
        <taxon>Bacteria</taxon>
        <taxon>Pseudomonadati</taxon>
        <taxon>Pseudomonadota</taxon>
        <taxon>Alphaproteobacteria</taxon>
        <taxon>Hyphomicrobiales</taxon>
        <taxon>Phyllobacteriaceae</taxon>
        <taxon>Nitratireductor</taxon>
    </lineage>
</organism>
<proteinExistence type="predicted"/>
<dbReference type="InterPro" id="IPR008620">
    <property type="entry name" value="FixH"/>
</dbReference>